<proteinExistence type="predicted"/>
<organism evidence="1 2">
    <name type="scientific">Lepidopterella palustris CBS 459.81</name>
    <dbReference type="NCBI Taxonomy" id="1314670"/>
    <lineage>
        <taxon>Eukaryota</taxon>
        <taxon>Fungi</taxon>
        <taxon>Dikarya</taxon>
        <taxon>Ascomycota</taxon>
        <taxon>Pezizomycotina</taxon>
        <taxon>Dothideomycetes</taxon>
        <taxon>Pleosporomycetidae</taxon>
        <taxon>Mytilinidiales</taxon>
        <taxon>Argynnaceae</taxon>
        <taxon>Lepidopterella</taxon>
    </lineage>
</organism>
<dbReference type="Proteomes" id="UP000250266">
    <property type="component" value="Unassembled WGS sequence"/>
</dbReference>
<accession>A0A8E2EFV3</accession>
<dbReference type="AlphaFoldDB" id="A0A8E2EFV3"/>
<evidence type="ECO:0000313" key="1">
    <source>
        <dbReference type="EMBL" id="OCK83040.1"/>
    </source>
</evidence>
<dbReference type="EMBL" id="KV744871">
    <property type="protein sequence ID" value="OCK83040.1"/>
    <property type="molecule type" value="Genomic_DNA"/>
</dbReference>
<protein>
    <submittedName>
        <fullName evidence="1">Uncharacterized protein</fullName>
    </submittedName>
</protein>
<evidence type="ECO:0000313" key="2">
    <source>
        <dbReference type="Proteomes" id="UP000250266"/>
    </source>
</evidence>
<gene>
    <name evidence="1" type="ORF">K432DRAFT_390745</name>
</gene>
<sequence>MTAFEEYDLIILTLAFCLNLGRIGVWNGSIALMGDYDSSRVNSSSWISVPACEDYNGSSKILQNGTYAFDIHFVDNHSPGNSVEGRMATLVLNSDAMILPSTSTYGEDLSFKVLSTTATRNYLINIAGSLMDTRAAGITPIRRPIPTVRNSHSGGHFSSCLCLLKQSRMTCRFL</sequence>
<name>A0A8E2EFV3_9PEZI</name>
<keyword evidence="2" id="KW-1185">Reference proteome</keyword>
<reference evidence="1 2" key="1">
    <citation type="journal article" date="2016" name="Nat. Commun.">
        <title>Ectomycorrhizal ecology is imprinted in the genome of the dominant symbiotic fungus Cenococcum geophilum.</title>
        <authorList>
            <consortium name="DOE Joint Genome Institute"/>
            <person name="Peter M."/>
            <person name="Kohler A."/>
            <person name="Ohm R.A."/>
            <person name="Kuo A."/>
            <person name="Krutzmann J."/>
            <person name="Morin E."/>
            <person name="Arend M."/>
            <person name="Barry K.W."/>
            <person name="Binder M."/>
            <person name="Choi C."/>
            <person name="Clum A."/>
            <person name="Copeland A."/>
            <person name="Grisel N."/>
            <person name="Haridas S."/>
            <person name="Kipfer T."/>
            <person name="LaButti K."/>
            <person name="Lindquist E."/>
            <person name="Lipzen A."/>
            <person name="Maire R."/>
            <person name="Meier B."/>
            <person name="Mihaltcheva S."/>
            <person name="Molinier V."/>
            <person name="Murat C."/>
            <person name="Poggeler S."/>
            <person name="Quandt C.A."/>
            <person name="Sperisen C."/>
            <person name="Tritt A."/>
            <person name="Tisserant E."/>
            <person name="Crous P.W."/>
            <person name="Henrissat B."/>
            <person name="Nehls U."/>
            <person name="Egli S."/>
            <person name="Spatafora J.W."/>
            <person name="Grigoriev I.V."/>
            <person name="Martin F.M."/>
        </authorList>
    </citation>
    <scope>NUCLEOTIDE SEQUENCE [LARGE SCALE GENOMIC DNA]</scope>
    <source>
        <strain evidence="1 2">CBS 459.81</strain>
    </source>
</reference>